<dbReference type="Gene3D" id="3.30.2310.20">
    <property type="entry name" value="RelE-like"/>
    <property type="match status" value="1"/>
</dbReference>
<evidence type="ECO:0000313" key="4">
    <source>
        <dbReference type="Proteomes" id="UP000193396"/>
    </source>
</evidence>
<evidence type="ECO:0000256" key="1">
    <source>
        <dbReference type="ARBA" id="ARBA00006226"/>
    </source>
</evidence>
<dbReference type="EMBL" id="JFKB01000008">
    <property type="protein sequence ID" value="OSQ47434.1"/>
    <property type="molecule type" value="Genomic_DNA"/>
</dbReference>
<comment type="similarity">
    <text evidence="1">Belongs to the RelE toxin family.</text>
</comment>
<accession>A0A1Y2LA49</accession>
<sequence>MKQYRVVISPKAAADITAAYDWLYSENPVYATKWRDGMQDAVMGLQTLPFAHAIAPESATFDIEIRQLLYGPGTPWRVFYCIKGDQVSILHVRHGRQDYWLPETIG</sequence>
<name>A0A1Y2LA49_9PROT</name>
<keyword evidence="2" id="KW-1277">Toxin-antitoxin system</keyword>
<comment type="caution">
    <text evidence="3">The sequence shown here is derived from an EMBL/GenBank/DDBJ whole genome shotgun (WGS) entry which is preliminary data.</text>
</comment>
<dbReference type="Pfam" id="PF05016">
    <property type="entry name" value="ParE_toxin"/>
    <property type="match status" value="1"/>
</dbReference>
<dbReference type="AlphaFoldDB" id="A0A1Y2LA49"/>
<gene>
    <name evidence="3" type="ORF">TALK_12900</name>
</gene>
<dbReference type="PANTHER" id="PTHR33755">
    <property type="entry name" value="TOXIN PARE1-RELATED"/>
    <property type="match status" value="1"/>
</dbReference>
<dbReference type="InterPro" id="IPR007712">
    <property type="entry name" value="RelE/ParE_toxin"/>
</dbReference>
<evidence type="ECO:0000313" key="3">
    <source>
        <dbReference type="EMBL" id="OSQ47434.1"/>
    </source>
</evidence>
<protein>
    <submittedName>
        <fullName evidence="3">Plasmid stabilization protein</fullName>
    </submittedName>
</protein>
<organism evidence="3 4">
    <name type="scientific">Thalassospira alkalitolerans</name>
    <dbReference type="NCBI Taxonomy" id="1293890"/>
    <lineage>
        <taxon>Bacteria</taxon>
        <taxon>Pseudomonadati</taxon>
        <taxon>Pseudomonadota</taxon>
        <taxon>Alphaproteobacteria</taxon>
        <taxon>Rhodospirillales</taxon>
        <taxon>Thalassospiraceae</taxon>
        <taxon>Thalassospira</taxon>
    </lineage>
</organism>
<keyword evidence="4" id="KW-1185">Reference proteome</keyword>
<reference evidence="3 4" key="1">
    <citation type="submission" date="2014-03" db="EMBL/GenBank/DDBJ databases">
        <title>The draft genome sequence of Thalassospira alkalitolerans JCM 18968.</title>
        <authorList>
            <person name="Lai Q."/>
            <person name="Shao Z."/>
        </authorList>
    </citation>
    <scope>NUCLEOTIDE SEQUENCE [LARGE SCALE GENOMIC DNA]</scope>
    <source>
        <strain evidence="3 4">JCM 18968</strain>
    </source>
</reference>
<dbReference type="InterPro" id="IPR051803">
    <property type="entry name" value="TA_system_RelE-like_toxin"/>
</dbReference>
<proteinExistence type="inferred from homology"/>
<dbReference type="PANTHER" id="PTHR33755:SF6">
    <property type="entry name" value="PLASMID STABILIZATION SYSTEM PROTEIN"/>
    <property type="match status" value="1"/>
</dbReference>
<dbReference type="InterPro" id="IPR035093">
    <property type="entry name" value="RelE/ParE_toxin_dom_sf"/>
</dbReference>
<dbReference type="Proteomes" id="UP000193396">
    <property type="component" value="Unassembled WGS sequence"/>
</dbReference>
<dbReference type="STRING" id="1293890.TALK_12900"/>
<dbReference type="RefSeq" id="WP_085619498.1">
    <property type="nucleotide sequence ID" value="NZ_JFKB01000008.1"/>
</dbReference>
<evidence type="ECO:0000256" key="2">
    <source>
        <dbReference type="ARBA" id="ARBA00022649"/>
    </source>
</evidence>
<dbReference type="OrthoDB" id="5704130at2"/>